<dbReference type="AlphaFoldDB" id="M1L8Y7"/>
<comment type="similarity">
    <text evidence="1 2">Belongs to the UPF0125 (RnfH) family.</text>
</comment>
<evidence type="ECO:0000256" key="1">
    <source>
        <dbReference type="ARBA" id="ARBA00010645"/>
    </source>
</evidence>
<dbReference type="Proteomes" id="UP000011658">
    <property type="component" value="Chromosome"/>
</dbReference>
<dbReference type="InterPro" id="IPR005346">
    <property type="entry name" value="RnfH"/>
</dbReference>
<dbReference type="Gene3D" id="3.10.20.280">
    <property type="entry name" value="RnfH-like"/>
    <property type="match status" value="1"/>
</dbReference>
<dbReference type="Pfam" id="PF03658">
    <property type="entry name" value="Ub-RnfH"/>
    <property type="match status" value="1"/>
</dbReference>
<dbReference type="HOGENOM" id="CLU_150721_1_0_4"/>
<dbReference type="PANTHER" id="PTHR37483:SF1">
    <property type="entry name" value="UPF0125 PROTEIN RATB"/>
    <property type="match status" value="1"/>
</dbReference>
<name>M1L8Y7_9PROT</name>
<accession>M1L8Y7</accession>
<proteinExistence type="inferred from homology"/>
<dbReference type="InterPro" id="IPR016155">
    <property type="entry name" value="Mopterin_synth/thiamin_S_b"/>
</dbReference>
<organism evidence="3 4">
    <name type="scientific">Candidatus Kinetoplastidibacterium galati TCC219</name>
    <dbReference type="NCBI Taxonomy" id="1208921"/>
    <lineage>
        <taxon>Bacteria</taxon>
        <taxon>Pseudomonadati</taxon>
        <taxon>Pseudomonadota</taxon>
        <taxon>Betaproteobacteria</taxon>
        <taxon>Candidatus Kinetoplastidibacterium</taxon>
    </lineage>
</organism>
<dbReference type="InterPro" id="IPR037021">
    <property type="entry name" value="RnfH_sf"/>
</dbReference>
<keyword evidence="4" id="KW-1185">Reference proteome</keyword>
<dbReference type="eggNOG" id="COG2914">
    <property type="taxonomic scope" value="Bacteria"/>
</dbReference>
<protein>
    <recommendedName>
        <fullName evidence="2">UPF0125 protein ST1E_0653</fullName>
    </recommendedName>
</protein>
<dbReference type="EMBL" id="CP003806">
    <property type="protein sequence ID" value="AGF49043.1"/>
    <property type="molecule type" value="Genomic_DNA"/>
</dbReference>
<dbReference type="STRING" id="1208921.ST1E_0653"/>
<dbReference type="SUPFAM" id="SSF54285">
    <property type="entry name" value="MoaD/ThiS"/>
    <property type="match status" value="1"/>
</dbReference>
<dbReference type="KEGG" id="kga:ST1E_0653"/>
<gene>
    <name evidence="3" type="ORF">ST1E_0653</name>
</gene>
<evidence type="ECO:0000313" key="4">
    <source>
        <dbReference type="Proteomes" id="UP000011658"/>
    </source>
</evidence>
<dbReference type="PANTHER" id="PTHR37483">
    <property type="entry name" value="UPF0125 PROTEIN RATB"/>
    <property type="match status" value="1"/>
</dbReference>
<dbReference type="HAMAP" id="MF_00460">
    <property type="entry name" value="UPF0125_RnfH"/>
    <property type="match status" value="1"/>
</dbReference>
<evidence type="ECO:0000256" key="2">
    <source>
        <dbReference type="HAMAP-Rule" id="MF_00460"/>
    </source>
</evidence>
<evidence type="ECO:0000313" key="3">
    <source>
        <dbReference type="EMBL" id="AGF49043.1"/>
    </source>
</evidence>
<sequence>MSVSICYIGNDGKYFLKNLTVHTGCTINEAIVLSKFSDYFLDVDYYQNNVGIFGKIKPIETVLSDGDRVEIYRSLLNDPKKSRRIKSIIQRKKKNIKHLRKIG</sequence>
<dbReference type="PATRIC" id="fig|1208921.3.peg.324"/>
<dbReference type="RefSeq" id="WP_015389528.1">
    <property type="nucleotide sequence ID" value="NC_020284.1"/>
</dbReference>
<reference evidence="3 4" key="1">
    <citation type="journal article" date="2013" name="Genome Biol. Evol.">
        <title>Genome evolution and phylogenomic analysis of candidatus kinetoplastibacterium, the betaproteobacterial endosymbionts of strigomonas and angomonas.</title>
        <authorList>
            <person name="Alves J.M."/>
            <person name="Serrano M.G."/>
            <person name="Maia da Silva F."/>
            <person name="Voegtly L.J."/>
            <person name="Matveyev A.V."/>
            <person name="Teixeira M.M."/>
            <person name="Camargo E.P."/>
            <person name="Buck G.A."/>
        </authorList>
    </citation>
    <scope>NUCLEOTIDE SEQUENCE [LARGE SCALE GENOMIC DNA]</scope>
    <source>
        <strain evidence="3 4">TCC219</strain>
    </source>
</reference>